<dbReference type="EMBL" id="MU853863">
    <property type="protein sequence ID" value="KAK3937092.1"/>
    <property type="molecule type" value="Genomic_DNA"/>
</dbReference>
<evidence type="ECO:0000256" key="6">
    <source>
        <dbReference type="ARBA" id="ARBA00023136"/>
    </source>
</evidence>
<dbReference type="PANTHER" id="PTHR48182">
    <property type="entry name" value="PROTEIN SERAC1"/>
    <property type="match status" value="1"/>
</dbReference>
<dbReference type="GO" id="GO:0005739">
    <property type="term" value="C:mitochondrion"/>
    <property type="evidence" value="ECO:0007669"/>
    <property type="project" value="UniProtKB-SubCell"/>
</dbReference>
<evidence type="ECO:0000256" key="7">
    <source>
        <dbReference type="SAM" id="MobiDB-lite"/>
    </source>
</evidence>
<evidence type="ECO:0000256" key="4">
    <source>
        <dbReference type="ARBA" id="ARBA00022824"/>
    </source>
</evidence>
<proteinExistence type="predicted"/>
<dbReference type="InterPro" id="IPR029058">
    <property type="entry name" value="AB_hydrolase_fold"/>
</dbReference>
<dbReference type="AlphaFoldDB" id="A0AAN6N481"/>
<evidence type="ECO:0000313" key="9">
    <source>
        <dbReference type="Proteomes" id="UP001303473"/>
    </source>
</evidence>
<protein>
    <recommendedName>
        <fullName evidence="10">DUF676 domain-containing protein</fullName>
    </recommendedName>
</protein>
<feature type="region of interest" description="Disordered" evidence="7">
    <location>
        <begin position="189"/>
        <end position="214"/>
    </location>
</feature>
<dbReference type="Proteomes" id="UP001303473">
    <property type="component" value="Unassembled WGS sequence"/>
</dbReference>
<dbReference type="SUPFAM" id="SSF53474">
    <property type="entry name" value="alpha/beta-Hydrolases"/>
    <property type="match status" value="1"/>
</dbReference>
<gene>
    <name evidence="8" type="ORF">QBC46DRAFT_344911</name>
</gene>
<accession>A0AAN6N481</accession>
<dbReference type="Gene3D" id="3.40.50.1820">
    <property type="entry name" value="alpha/beta hydrolase"/>
    <property type="match status" value="1"/>
</dbReference>
<keyword evidence="4" id="KW-0256">Endoplasmic reticulum</keyword>
<comment type="caution">
    <text evidence="8">The sequence shown here is derived from an EMBL/GenBank/DDBJ whole genome shotgun (WGS) entry which is preliminary data.</text>
</comment>
<reference evidence="9" key="1">
    <citation type="journal article" date="2023" name="Mol. Phylogenet. Evol.">
        <title>Genome-scale phylogeny and comparative genomics of the fungal order Sordariales.</title>
        <authorList>
            <person name="Hensen N."/>
            <person name="Bonometti L."/>
            <person name="Westerberg I."/>
            <person name="Brannstrom I.O."/>
            <person name="Guillou S."/>
            <person name="Cros-Aarteil S."/>
            <person name="Calhoun S."/>
            <person name="Haridas S."/>
            <person name="Kuo A."/>
            <person name="Mondo S."/>
            <person name="Pangilinan J."/>
            <person name="Riley R."/>
            <person name="LaButti K."/>
            <person name="Andreopoulos B."/>
            <person name="Lipzen A."/>
            <person name="Chen C."/>
            <person name="Yan M."/>
            <person name="Daum C."/>
            <person name="Ng V."/>
            <person name="Clum A."/>
            <person name="Steindorff A."/>
            <person name="Ohm R.A."/>
            <person name="Martin F."/>
            <person name="Silar P."/>
            <person name="Natvig D.O."/>
            <person name="Lalanne C."/>
            <person name="Gautier V."/>
            <person name="Ament-Velasquez S.L."/>
            <person name="Kruys A."/>
            <person name="Hutchinson M.I."/>
            <person name="Powell A.J."/>
            <person name="Barry K."/>
            <person name="Miller A.N."/>
            <person name="Grigoriev I.V."/>
            <person name="Debuchy R."/>
            <person name="Gladieux P."/>
            <person name="Hiltunen Thoren M."/>
            <person name="Johannesson H."/>
        </authorList>
    </citation>
    <scope>NUCLEOTIDE SEQUENCE [LARGE SCALE GENOMIC DNA]</scope>
    <source>
        <strain evidence="9">CBS 340.73</strain>
    </source>
</reference>
<keyword evidence="5" id="KW-0496">Mitochondrion</keyword>
<comment type="subcellular location">
    <subcellularLocation>
        <location evidence="2">Endoplasmic reticulum</location>
    </subcellularLocation>
    <subcellularLocation>
        <location evidence="3">Membrane</location>
    </subcellularLocation>
    <subcellularLocation>
        <location evidence="1">Mitochondrion</location>
    </subcellularLocation>
</comment>
<dbReference type="PANTHER" id="PTHR48182:SF2">
    <property type="entry name" value="PROTEIN SERAC1"/>
    <property type="match status" value="1"/>
</dbReference>
<name>A0AAN6N481_9PEZI</name>
<evidence type="ECO:0008006" key="10">
    <source>
        <dbReference type="Google" id="ProtNLM"/>
    </source>
</evidence>
<keyword evidence="6" id="KW-0472">Membrane</keyword>
<dbReference type="InterPro" id="IPR052374">
    <property type="entry name" value="SERAC1"/>
</dbReference>
<evidence type="ECO:0000313" key="8">
    <source>
        <dbReference type="EMBL" id="KAK3937092.1"/>
    </source>
</evidence>
<keyword evidence="9" id="KW-1185">Reference proteome</keyword>
<evidence type="ECO:0000256" key="1">
    <source>
        <dbReference type="ARBA" id="ARBA00004173"/>
    </source>
</evidence>
<evidence type="ECO:0000256" key="3">
    <source>
        <dbReference type="ARBA" id="ARBA00004370"/>
    </source>
</evidence>
<dbReference type="GO" id="GO:0005783">
    <property type="term" value="C:endoplasmic reticulum"/>
    <property type="evidence" value="ECO:0007669"/>
    <property type="project" value="UniProtKB-SubCell"/>
</dbReference>
<evidence type="ECO:0000256" key="5">
    <source>
        <dbReference type="ARBA" id="ARBA00023128"/>
    </source>
</evidence>
<evidence type="ECO:0000256" key="2">
    <source>
        <dbReference type="ARBA" id="ARBA00004240"/>
    </source>
</evidence>
<dbReference type="GO" id="GO:0016020">
    <property type="term" value="C:membrane"/>
    <property type="evidence" value="ECO:0007669"/>
    <property type="project" value="UniProtKB-SubCell"/>
</dbReference>
<organism evidence="8 9">
    <name type="scientific">Diplogelasinospora grovesii</name>
    <dbReference type="NCBI Taxonomy" id="303347"/>
    <lineage>
        <taxon>Eukaryota</taxon>
        <taxon>Fungi</taxon>
        <taxon>Dikarya</taxon>
        <taxon>Ascomycota</taxon>
        <taxon>Pezizomycotina</taxon>
        <taxon>Sordariomycetes</taxon>
        <taxon>Sordariomycetidae</taxon>
        <taxon>Sordariales</taxon>
        <taxon>Diplogelasinosporaceae</taxon>
        <taxon>Diplogelasinospora</taxon>
    </lineage>
</organism>
<sequence length="214" mass="23429">MAFDSQPRLRPQNERPIIFICHSLGGLVCEDALVKSRERSEQHLQNILRSTRGIAFLGTPHCGAGLARWAELLSRSIGVVKQTNAEIVAVLRSESEVLARIQDSFHTMVMARGREGSGLIDICCFYEELPLPGVVPQHSATLPGYIPIGIHSNHMDMARFVAADDPGFVAVSGELRRWIKQIDIATGCRDLPTPTQNGSPPDMLEGTGSSSRCR</sequence>